<evidence type="ECO:0000313" key="4">
    <source>
        <dbReference type="Proteomes" id="UP000000787"/>
    </source>
</evidence>
<dbReference type="HOGENOM" id="CLU_076083_0_0_0"/>
<dbReference type="InterPro" id="IPR014832">
    <property type="entry name" value="TnsA_C"/>
</dbReference>
<dbReference type="STRING" id="316274.Haur_3949"/>
<keyword evidence="3" id="KW-0378">Hydrolase</keyword>
<evidence type="ECO:0000259" key="2">
    <source>
        <dbReference type="Pfam" id="PF08722"/>
    </source>
</evidence>
<dbReference type="GO" id="GO:0003676">
    <property type="term" value="F:nucleic acid binding"/>
    <property type="evidence" value="ECO:0007669"/>
    <property type="project" value="InterPro"/>
</dbReference>
<dbReference type="InterPro" id="IPR011856">
    <property type="entry name" value="tRNA_endonuc-like_dom_sf"/>
</dbReference>
<organism evidence="3 4">
    <name type="scientific">Herpetosiphon aurantiacus (strain ATCC 23779 / DSM 785 / 114-95)</name>
    <dbReference type="NCBI Taxonomy" id="316274"/>
    <lineage>
        <taxon>Bacteria</taxon>
        <taxon>Bacillati</taxon>
        <taxon>Chloroflexota</taxon>
        <taxon>Chloroflexia</taxon>
        <taxon>Herpetosiphonales</taxon>
        <taxon>Herpetosiphonaceae</taxon>
        <taxon>Herpetosiphon</taxon>
    </lineage>
</organism>
<keyword evidence="3" id="KW-0255">Endonuclease</keyword>
<dbReference type="InterPro" id="IPR011335">
    <property type="entry name" value="Restrct_endonuc-II-like"/>
</dbReference>
<feature type="domain" description="TnsA endonuclease C-terminal" evidence="1">
    <location>
        <begin position="171"/>
        <end position="252"/>
    </location>
</feature>
<keyword evidence="4" id="KW-1185">Reference proteome</keyword>
<gene>
    <name evidence="3" type="ordered locus">Haur_3949</name>
</gene>
<dbReference type="InParanoid" id="A9AUZ5"/>
<dbReference type="InterPro" id="IPR036388">
    <property type="entry name" value="WH-like_DNA-bd_sf"/>
</dbReference>
<dbReference type="BioCyc" id="HAUR316274:GHYA-3992-MONOMER"/>
<dbReference type="Gene3D" id="1.10.10.10">
    <property type="entry name" value="Winged helix-like DNA-binding domain superfamily/Winged helix DNA-binding domain"/>
    <property type="match status" value="1"/>
</dbReference>
<dbReference type="Gene3D" id="3.40.1350.10">
    <property type="match status" value="1"/>
</dbReference>
<accession>A9AUZ5</accession>
<dbReference type="eggNOG" id="ENOG502Z9E1">
    <property type="taxonomic scope" value="Bacteria"/>
</dbReference>
<dbReference type="Pfam" id="PF08721">
    <property type="entry name" value="Tn7_Tnp_TnsA_C"/>
    <property type="match status" value="1"/>
</dbReference>
<dbReference type="Proteomes" id="UP000000787">
    <property type="component" value="Chromosome"/>
</dbReference>
<name>A9AUZ5_HERA2</name>
<sequence>MAKRRRATTHESIQKLIAAGRGQNEGRKYKPWLTIQDVPSNGLVHRIKGSKHGRVHHLMSNLERDYFYLLDWADDVIDIREQYPLLPIEETQNIAKSCSIKHPRDPATKHDIVMTTDFVITMERDGKRWIQARTVKPSEKLRSQRVLEKFEIERKYWETRGINWGIVTELDIPSVTVRNIDVLRLYRTITDRGLSGTEIQSIADYLRRNLRNALFTLAQITTECDAAMRVRPGSSLVVAYHLIATRKWIIDLHRPFNPTELFILQERKDSYGSLPK</sequence>
<dbReference type="Pfam" id="PF08722">
    <property type="entry name" value="Tn7_TnsA-like_N"/>
    <property type="match status" value="1"/>
</dbReference>
<keyword evidence="3" id="KW-0540">Nuclease</keyword>
<dbReference type="KEGG" id="hau:Haur_3949"/>
<dbReference type="CDD" id="cd22362">
    <property type="entry name" value="TnsA_endonuclease-like"/>
    <property type="match status" value="1"/>
</dbReference>
<protein>
    <submittedName>
        <fullName evidence="3">TnsA endonuclease</fullName>
    </submittedName>
</protein>
<feature type="domain" description="TnsA endonuclease N-terminal" evidence="2">
    <location>
        <begin position="74"/>
        <end position="169"/>
    </location>
</feature>
<reference evidence="3 4" key="1">
    <citation type="journal article" date="2011" name="Stand. Genomic Sci.">
        <title>Complete genome sequence of the filamentous gliding predatory bacterium Herpetosiphon aurantiacus type strain (114-95(T)).</title>
        <authorList>
            <person name="Kiss H."/>
            <person name="Nett M."/>
            <person name="Domin N."/>
            <person name="Martin K."/>
            <person name="Maresca J.A."/>
            <person name="Copeland A."/>
            <person name="Lapidus A."/>
            <person name="Lucas S."/>
            <person name="Berry K.W."/>
            <person name="Glavina Del Rio T."/>
            <person name="Dalin E."/>
            <person name="Tice H."/>
            <person name="Pitluck S."/>
            <person name="Richardson P."/>
            <person name="Bruce D."/>
            <person name="Goodwin L."/>
            <person name="Han C."/>
            <person name="Detter J.C."/>
            <person name="Schmutz J."/>
            <person name="Brettin T."/>
            <person name="Land M."/>
            <person name="Hauser L."/>
            <person name="Kyrpides N.C."/>
            <person name="Ivanova N."/>
            <person name="Goker M."/>
            <person name="Woyke T."/>
            <person name="Klenk H.P."/>
            <person name="Bryant D.A."/>
        </authorList>
    </citation>
    <scope>NUCLEOTIDE SEQUENCE [LARGE SCALE GENOMIC DNA]</scope>
    <source>
        <strain evidence="4">ATCC 23779 / DSM 785 / 114-95</strain>
    </source>
</reference>
<dbReference type="SUPFAM" id="SSF52980">
    <property type="entry name" value="Restriction endonuclease-like"/>
    <property type="match status" value="1"/>
</dbReference>
<dbReference type="InterPro" id="IPR014833">
    <property type="entry name" value="TnsA_N"/>
</dbReference>
<evidence type="ECO:0000259" key="1">
    <source>
        <dbReference type="Pfam" id="PF08721"/>
    </source>
</evidence>
<dbReference type="GO" id="GO:0004519">
    <property type="term" value="F:endonuclease activity"/>
    <property type="evidence" value="ECO:0007669"/>
    <property type="project" value="UniProtKB-KW"/>
</dbReference>
<dbReference type="EMBL" id="CP000875">
    <property type="protein sequence ID" value="ABX06583.1"/>
    <property type="molecule type" value="Genomic_DNA"/>
</dbReference>
<dbReference type="AlphaFoldDB" id="A9AUZ5"/>
<evidence type="ECO:0000313" key="3">
    <source>
        <dbReference type="EMBL" id="ABX06583.1"/>
    </source>
</evidence>
<proteinExistence type="predicted"/>